<comment type="function">
    <text evidence="1">Catalyzes the transfer of a ribosyl phosphate group from 5-phosphoribose 1-diphosphate to orotate, leading to the formation of orotidine monophosphate (OMP).</text>
</comment>
<evidence type="ECO:0000256" key="5">
    <source>
        <dbReference type="ARBA" id="ARBA00011971"/>
    </source>
</evidence>
<keyword evidence="8" id="KW-0665">Pyrimidine biosynthesis</keyword>
<dbReference type="InterPro" id="IPR029057">
    <property type="entry name" value="PRTase-like"/>
</dbReference>
<reference evidence="10" key="1">
    <citation type="submission" date="2019-08" db="EMBL/GenBank/DDBJ databases">
        <authorList>
            <person name="Kucharzyk K."/>
            <person name="Murdoch R.W."/>
            <person name="Higgins S."/>
            <person name="Loffler F."/>
        </authorList>
    </citation>
    <scope>NUCLEOTIDE SEQUENCE</scope>
</reference>
<dbReference type="GO" id="GO:0044205">
    <property type="term" value="P:'de novo' UMP biosynthetic process"/>
    <property type="evidence" value="ECO:0007669"/>
    <property type="project" value="UniProtKB-UniPathway"/>
</dbReference>
<evidence type="ECO:0000256" key="3">
    <source>
        <dbReference type="ARBA" id="ARBA00006340"/>
    </source>
</evidence>
<dbReference type="GO" id="GO:0004588">
    <property type="term" value="F:orotate phosphoribosyltransferase activity"/>
    <property type="evidence" value="ECO:0007669"/>
    <property type="project" value="UniProtKB-EC"/>
</dbReference>
<dbReference type="UniPathway" id="UPA00070">
    <property type="reaction ID" value="UER00119"/>
</dbReference>
<evidence type="ECO:0000256" key="7">
    <source>
        <dbReference type="ARBA" id="ARBA00022679"/>
    </source>
</evidence>
<organism evidence="10">
    <name type="scientific">bioreactor metagenome</name>
    <dbReference type="NCBI Taxonomy" id="1076179"/>
    <lineage>
        <taxon>unclassified sequences</taxon>
        <taxon>metagenomes</taxon>
        <taxon>ecological metagenomes</taxon>
    </lineage>
</organism>
<accession>A0A644X7F9</accession>
<name>A0A644X7F9_9ZZZZ</name>
<dbReference type="GO" id="GO:0005737">
    <property type="term" value="C:cytoplasm"/>
    <property type="evidence" value="ECO:0007669"/>
    <property type="project" value="TreeGrafter"/>
</dbReference>
<proteinExistence type="inferred from homology"/>
<keyword evidence="7 10" id="KW-0808">Transferase</keyword>
<evidence type="ECO:0000256" key="2">
    <source>
        <dbReference type="ARBA" id="ARBA00004889"/>
    </source>
</evidence>
<dbReference type="NCBIfam" id="TIGR00336">
    <property type="entry name" value="pyrE"/>
    <property type="match status" value="1"/>
</dbReference>
<dbReference type="Pfam" id="PF00156">
    <property type="entry name" value="Pribosyltran"/>
    <property type="match status" value="1"/>
</dbReference>
<evidence type="ECO:0000256" key="4">
    <source>
        <dbReference type="ARBA" id="ARBA00011738"/>
    </source>
</evidence>
<evidence type="ECO:0000256" key="8">
    <source>
        <dbReference type="ARBA" id="ARBA00022975"/>
    </source>
</evidence>
<dbReference type="EMBL" id="VSSQ01001666">
    <property type="protein sequence ID" value="MPM10223.1"/>
    <property type="molecule type" value="Genomic_DNA"/>
</dbReference>
<dbReference type="GO" id="GO:0046132">
    <property type="term" value="P:pyrimidine ribonucleoside biosynthetic process"/>
    <property type="evidence" value="ECO:0007669"/>
    <property type="project" value="TreeGrafter"/>
</dbReference>
<feature type="domain" description="Phosphoribosyltransferase" evidence="9">
    <location>
        <begin position="46"/>
        <end position="166"/>
    </location>
</feature>
<dbReference type="PANTHER" id="PTHR46683">
    <property type="entry name" value="OROTATE PHOSPHORIBOSYLTRANSFERASE 1-RELATED"/>
    <property type="match status" value="1"/>
</dbReference>
<comment type="subunit">
    <text evidence="4">Homodimer.</text>
</comment>
<evidence type="ECO:0000259" key="9">
    <source>
        <dbReference type="Pfam" id="PF00156"/>
    </source>
</evidence>
<dbReference type="InterPro" id="IPR000836">
    <property type="entry name" value="PRTase_dom"/>
</dbReference>
<dbReference type="PANTHER" id="PTHR46683:SF1">
    <property type="entry name" value="OROTATE PHOSPHORIBOSYLTRANSFERASE 1-RELATED"/>
    <property type="match status" value="1"/>
</dbReference>
<dbReference type="HAMAP" id="MF_01208">
    <property type="entry name" value="PyrE"/>
    <property type="match status" value="1"/>
</dbReference>
<dbReference type="EC" id="2.4.2.10" evidence="5"/>
<evidence type="ECO:0000256" key="1">
    <source>
        <dbReference type="ARBA" id="ARBA00003769"/>
    </source>
</evidence>
<evidence type="ECO:0000256" key="6">
    <source>
        <dbReference type="ARBA" id="ARBA00022676"/>
    </source>
</evidence>
<sequence length="223" mass="24931">MTYQEEFITFMVRSGVLTFGDFTTKSGRKTPYFINTGNYRTGAQAARLGDYYASCIQEHLPDGIDCLFGPAYKGIPLAVAAASSLYRAHGRDLPYCFNRKEAKDHGEGGIMVGYKPQDGDRVVIVEDVVTAGTAVRESIELFKKVADVQIRALIVSVDRMERGTRDCSTLDELRQDHGILVFPIVTVKEIISFLYNRPIDGTVYIDDAMKARMQEYLAEYGAR</sequence>
<dbReference type="AlphaFoldDB" id="A0A644X7F9"/>
<comment type="similarity">
    <text evidence="3">Belongs to the purine/pyrimidine phosphoribosyltransferase family. PyrE subfamily.</text>
</comment>
<keyword evidence="6 10" id="KW-0328">Glycosyltransferase</keyword>
<gene>
    <name evidence="10" type="primary">pyrE_18</name>
    <name evidence="10" type="ORF">SDC9_56551</name>
</gene>
<dbReference type="CDD" id="cd06223">
    <property type="entry name" value="PRTases_typeI"/>
    <property type="match status" value="1"/>
</dbReference>
<evidence type="ECO:0000313" key="10">
    <source>
        <dbReference type="EMBL" id="MPM10223.1"/>
    </source>
</evidence>
<dbReference type="GO" id="GO:0006207">
    <property type="term" value="P:'de novo' pyrimidine nucleobase biosynthetic process"/>
    <property type="evidence" value="ECO:0007669"/>
    <property type="project" value="TreeGrafter"/>
</dbReference>
<dbReference type="SUPFAM" id="SSF53271">
    <property type="entry name" value="PRTase-like"/>
    <property type="match status" value="1"/>
</dbReference>
<dbReference type="InterPro" id="IPR004467">
    <property type="entry name" value="Or_phspho_trans_dom"/>
</dbReference>
<dbReference type="Gene3D" id="3.40.50.2020">
    <property type="match status" value="1"/>
</dbReference>
<protein>
    <recommendedName>
        <fullName evidence="5">orotate phosphoribosyltransferase</fullName>
        <ecNumber evidence="5">2.4.2.10</ecNumber>
    </recommendedName>
</protein>
<comment type="pathway">
    <text evidence="2">Pyrimidine metabolism; UMP biosynthesis via de novo pathway; UMP from orotate: step 1/2.</text>
</comment>
<dbReference type="InterPro" id="IPR023031">
    <property type="entry name" value="OPRT"/>
</dbReference>
<comment type="caution">
    <text evidence="10">The sequence shown here is derived from an EMBL/GenBank/DDBJ whole genome shotgun (WGS) entry which is preliminary data.</text>
</comment>